<keyword evidence="2" id="KW-1185">Reference proteome</keyword>
<protein>
    <recommendedName>
        <fullName evidence="3">GNAT family N-acetyltransferase</fullName>
    </recommendedName>
</protein>
<gene>
    <name evidence="1" type="ORF">NP439_13440</name>
</gene>
<evidence type="ECO:0000313" key="1">
    <source>
        <dbReference type="EMBL" id="UUI01072.1"/>
    </source>
</evidence>
<proteinExistence type="predicted"/>
<organism evidence="1 2">
    <name type="scientific">Oceanobacillus jeddahense</name>
    <dbReference type="NCBI Taxonomy" id="1462527"/>
    <lineage>
        <taxon>Bacteria</taxon>
        <taxon>Bacillati</taxon>
        <taxon>Bacillota</taxon>
        <taxon>Bacilli</taxon>
        <taxon>Bacillales</taxon>
        <taxon>Bacillaceae</taxon>
        <taxon>Oceanobacillus</taxon>
    </lineage>
</organism>
<accession>A0ABY5JQD5</accession>
<evidence type="ECO:0000313" key="2">
    <source>
        <dbReference type="Proteomes" id="UP001059773"/>
    </source>
</evidence>
<dbReference type="EMBL" id="CP101914">
    <property type="protein sequence ID" value="UUI01072.1"/>
    <property type="molecule type" value="Genomic_DNA"/>
</dbReference>
<name>A0ABY5JQD5_9BACI</name>
<sequence length="79" mass="9046">MIQIKEMSEEEIYKLAEITAEGFKNNPGFQLWAEDANSRKYVLTQFFKIVLEQLITNNATHTTSENYEGICGFGLKRPG</sequence>
<reference evidence="1" key="1">
    <citation type="submission" date="2022-07" db="EMBL/GenBank/DDBJ databases">
        <title>FELIX.</title>
        <authorList>
            <person name="Wan K.H."/>
            <person name="Park S."/>
            <person name="Lawrence Q."/>
            <person name="Eichenberger J.P."/>
            <person name="Booth B.W."/>
            <person name="Piaggio A.J."/>
            <person name="Chandler J.C."/>
            <person name="Franklin A.B."/>
            <person name="Celniker S.E."/>
        </authorList>
    </citation>
    <scope>NUCLEOTIDE SEQUENCE</scope>
    <source>
        <strain evidence="1">QA-1986 374</strain>
    </source>
</reference>
<evidence type="ECO:0008006" key="3">
    <source>
        <dbReference type="Google" id="ProtNLM"/>
    </source>
</evidence>
<dbReference type="Proteomes" id="UP001059773">
    <property type="component" value="Chromosome"/>
</dbReference>
<dbReference type="RefSeq" id="WP_256706493.1">
    <property type="nucleotide sequence ID" value="NZ_CP101914.1"/>
</dbReference>